<evidence type="ECO:0000313" key="1">
    <source>
        <dbReference type="EMBL" id="KUM46338.1"/>
    </source>
</evidence>
<accession>A0A117NG66</accession>
<dbReference type="EMBL" id="LKAM01000012">
    <property type="protein sequence ID" value="KUM46338.1"/>
    <property type="molecule type" value="Genomic_DNA"/>
</dbReference>
<dbReference type="AlphaFoldDB" id="A0A117NG66"/>
<organism evidence="1">
    <name type="scientific">Picea glauca</name>
    <name type="common">White spruce</name>
    <name type="synonym">Pinus glauca</name>
    <dbReference type="NCBI Taxonomy" id="3330"/>
    <lineage>
        <taxon>Eukaryota</taxon>
        <taxon>Viridiplantae</taxon>
        <taxon>Streptophyta</taxon>
        <taxon>Embryophyta</taxon>
        <taxon>Tracheophyta</taxon>
        <taxon>Spermatophyta</taxon>
        <taxon>Pinopsida</taxon>
        <taxon>Pinidae</taxon>
        <taxon>Conifers I</taxon>
        <taxon>Pinales</taxon>
        <taxon>Pinaceae</taxon>
        <taxon>Picea</taxon>
    </lineage>
</organism>
<sequence>MRIFYAISPLRALPFHMFFLLTTIFHLGRALETSFFSSFRSALQTMGRLLQENTRLEKGF</sequence>
<geneLocation type="mitochondrion" evidence="1"/>
<gene>
    <name evidence="1" type="ORF">ABT39_MTgene1844</name>
</gene>
<protein>
    <submittedName>
        <fullName evidence="1">Uncharacterized protein</fullName>
    </submittedName>
</protein>
<name>A0A117NG66_PICGL</name>
<comment type="caution">
    <text evidence="1">The sequence shown here is derived from an EMBL/GenBank/DDBJ whole genome shotgun (WGS) entry which is preliminary data.</text>
</comment>
<reference evidence="1" key="1">
    <citation type="journal article" date="2015" name="Genome Biol. Evol.">
        <title>Organellar Genomes of White Spruce (Picea glauca): Assembly and Annotation.</title>
        <authorList>
            <person name="Jackman S.D."/>
            <person name="Warren R.L."/>
            <person name="Gibb E.A."/>
            <person name="Vandervalk B.P."/>
            <person name="Mohamadi H."/>
            <person name="Chu J."/>
            <person name="Raymond A."/>
            <person name="Pleasance S."/>
            <person name="Coope R."/>
            <person name="Wildung M.R."/>
            <person name="Ritland C.E."/>
            <person name="Bousquet J."/>
            <person name="Jones S.J."/>
            <person name="Bohlmann J."/>
            <person name="Birol I."/>
        </authorList>
    </citation>
    <scope>NUCLEOTIDE SEQUENCE [LARGE SCALE GENOMIC DNA]</scope>
    <source>
        <tissue evidence="1">Flushing bud</tissue>
    </source>
</reference>
<keyword evidence="1" id="KW-0496">Mitochondrion</keyword>
<proteinExistence type="predicted"/>